<dbReference type="EMBL" id="NFKP01000019">
    <property type="protein sequence ID" value="OUP68312.1"/>
    <property type="molecule type" value="Genomic_DNA"/>
</dbReference>
<proteinExistence type="inferred from homology"/>
<evidence type="ECO:0000256" key="1">
    <source>
        <dbReference type="ARBA" id="ARBA00008007"/>
    </source>
</evidence>
<dbReference type="Proteomes" id="UP000196386">
    <property type="component" value="Unassembled WGS sequence"/>
</dbReference>
<dbReference type="PANTHER" id="PTHR47505">
    <property type="entry name" value="DNA UTILIZATION PROTEIN YHGH"/>
    <property type="match status" value="1"/>
</dbReference>
<sequence length="251" mass="27684">MRICVTCSTRCAVADAFWEQVLTLLFPHKCFLCGRVLAGTGWLCGECVPPYAGVLCTRCGKPAADCICWRCDPVYAGATAPLLYTGGAREGMYRFKYDGRSYYAPFLAALMERRVRADFADIPFDFVTYVPMHPKKRRQRGYCQTELLARALAKRLGLPVSDEFIVHTGLGGAQMEQKGFDAREANARQAFAACKCKHIDGGTVLLIDDVLTSGATVRRCAALLLERGAQSVYVVTAMTTPRARRGGKMQR</sequence>
<feature type="domain" description="Phosphoribosyltransferase" evidence="2">
    <location>
        <begin position="148"/>
        <end position="242"/>
    </location>
</feature>
<comment type="similarity">
    <text evidence="1">Belongs to the ComF/GntX family.</text>
</comment>
<dbReference type="PANTHER" id="PTHR47505:SF1">
    <property type="entry name" value="DNA UTILIZATION PROTEIN YHGH"/>
    <property type="match status" value="1"/>
</dbReference>
<dbReference type="Pfam" id="PF00156">
    <property type="entry name" value="Pribosyltran"/>
    <property type="match status" value="1"/>
</dbReference>
<dbReference type="SUPFAM" id="SSF53271">
    <property type="entry name" value="PRTase-like"/>
    <property type="match status" value="1"/>
</dbReference>
<dbReference type="AlphaFoldDB" id="A0A1Y4MNC9"/>
<protein>
    <recommendedName>
        <fullName evidence="2">Phosphoribosyltransferase domain-containing protein</fullName>
    </recommendedName>
</protein>
<name>A0A1Y4MNC9_9FIRM</name>
<evidence type="ECO:0000259" key="2">
    <source>
        <dbReference type="Pfam" id="PF00156"/>
    </source>
</evidence>
<evidence type="ECO:0000313" key="4">
    <source>
        <dbReference type="Proteomes" id="UP000196386"/>
    </source>
</evidence>
<gene>
    <name evidence="3" type="ORF">B5F11_13835</name>
</gene>
<dbReference type="InterPro" id="IPR029057">
    <property type="entry name" value="PRTase-like"/>
</dbReference>
<dbReference type="InterPro" id="IPR000836">
    <property type="entry name" value="PRTase_dom"/>
</dbReference>
<reference evidence="4" key="1">
    <citation type="submission" date="2017-04" db="EMBL/GenBank/DDBJ databases">
        <title>Function of individual gut microbiota members based on whole genome sequencing of pure cultures obtained from chicken caecum.</title>
        <authorList>
            <person name="Medvecky M."/>
            <person name="Cejkova D."/>
            <person name="Polansky O."/>
            <person name="Karasova D."/>
            <person name="Kubasova T."/>
            <person name="Cizek A."/>
            <person name="Rychlik I."/>
        </authorList>
    </citation>
    <scope>NUCLEOTIDE SEQUENCE [LARGE SCALE GENOMIC DNA]</scope>
    <source>
        <strain evidence="4">An175</strain>
    </source>
</reference>
<dbReference type="CDD" id="cd06223">
    <property type="entry name" value="PRTases_typeI"/>
    <property type="match status" value="1"/>
</dbReference>
<accession>A0A1Y4MNC9</accession>
<organism evidence="3 4">
    <name type="scientific">Anaerotruncus colihominis</name>
    <dbReference type="NCBI Taxonomy" id="169435"/>
    <lineage>
        <taxon>Bacteria</taxon>
        <taxon>Bacillati</taxon>
        <taxon>Bacillota</taxon>
        <taxon>Clostridia</taxon>
        <taxon>Eubacteriales</taxon>
        <taxon>Oscillospiraceae</taxon>
        <taxon>Anaerotruncus</taxon>
    </lineage>
</organism>
<comment type="caution">
    <text evidence="3">The sequence shown here is derived from an EMBL/GenBank/DDBJ whole genome shotgun (WGS) entry which is preliminary data.</text>
</comment>
<dbReference type="InterPro" id="IPR051910">
    <property type="entry name" value="ComF/GntX_DNA_util-trans"/>
</dbReference>
<evidence type="ECO:0000313" key="3">
    <source>
        <dbReference type="EMBL" id="OUP68312.1"/>
    </source>
</evidence>
<dbReference type="Gene3D" id="3.40.50.2020">
    <property type="match status" value="1"/>
</dbReference>